<feature type="region of interest" description="Disordered" evidence="2">
    <location>
        <begin position="1"/>
        <end position="56"/>
    </location>
</feature>
<dbReference type="AlphaFoldDB" id="A0AAV8V7T2"/>
<sequence length="1134" mass="128892">MEDSMKQLMEMLSAMKASQEEMKEDMKRGQEEMKASQEEMKEEMKTGQEEMKDKFEVSQEKLEEKLQNHQMQLREELKGMQVKVQDDLQEMKTTIEECTDKFDAKLREFEEVVEDEINQVKEEMNKKIEDLETKFTQLSTTALIKTEGTVTTPSKVKVPTYDGKVSWNTYLRQFEAVARNWREEDKATSLIAALRGEALEVLRTIPEASSNYATLTSALERRYGDAHLQHVYQAQLRSRRQRFEETLQQYEADISRMVNLAYPTAPAEVIEQLSVSSFIEGLRDPEIGQLVRLARHKTISEALAQALEIEAAKQASRGTSKIRQVKTYHYQDRERMLQRPSKNLVDSIKDVLEKFTDGQNCEDSTTNRRRSIRCWTCELGKRQLASLRGRGLVRCYQAPPVKKIKITRLQNNGSSLVVPGRICGRECEMILDTDSSHTIVKPNIVAHCRIQNTDEEYQLETANGEVIPVKGIHLAEIRLGNSTFRQEVFVADITDDVLLGLNVMAEQNFILDLPQRVLKTNSEEIILKELAKKQKQVQFLDDDKVICCVQGDAMEGPHNPITMKLSDVTSGVTNVAPLGVEELKLRHLNEILMQKDLIIKQMQLTIENQAIAIQSLRDQVVLLKSLEADKSCQAISTNKRQEPMVKQKSYANVVKKNGEGPKAKASESNSRTLNPVISAAQVAAAVNGAKANRICEEVLSLGHDSNKKASANTAGHGNNRSRTLLVGNLSNVNACPIRATASTPRKYFHVTKLEPATDKICLKQYLQQFSPGVDVFKLVARNPDLYSSFKVSVPVDEAEALLNSDVWPQGVVVNRFFLSRNYCRELTNSHGGVAIYSQSNVKLTGVNVDNFCVSQHAEFCAAEIDEKNTVIVSVYRSSSAGDITIFKEQLERRTKLDGPEEWDTDTLAREQREDPDVGDIAQWKIEGKERPAWQEISNRSPTFKGYWALWDSLAVENNLLKRVWESPDGKERNYQTILPRKRVPEVLQAVHSGTPASVVFGAELRLPIDFISDRPKKEEGVNNYISHLQDRLKLTHAEVRQKMRIESDRMKTRYDLRANTGEFQVGEKVWLYNPKRTKGKSPKLQKSWEGPYTVVTRLNDVVYRIQKNPQAKMKIVHIDRLTPYQEPHPNEGVT</sequence>
<dbReference type="Gene3D" id="2.40.70.10">
    <property type="entry name" value="Acid Proteases"/>
    <property type="match status" value="1"/>
</dbReference>
<keyword evidence="5" id="KW-1185">Reference proteome</keyword>
<dbReference type="CDD" id="cd00303">
    <property type="entry name" value="retropepsin_like"/>
    <property type="match status" value="1"/>
</dbReference>
<dbReference type="SUPFAM" id="SSF58113">
    <property type="entry name" value="Apolipoprotein A-I"/>
    <property type="match status" value="1"/>
</dbReference>
<evidence type="ECO:0000313" key="4">
    <source>
        <dbReference type="EMBL" id="KAJ8910260.1"/>
    </source>
</evidence>
<proteinExistence type="predicted"/>
<evidence type="ECO:0000256" key="1">
    <source>
        <dbReference type="SAM" id="Coils"/>
    </source>
</evidence>
<evidence type="ECO:0000259" key="3">
    <source>
        <dbReference type="Pfam" id="PF22938"/>
    </source>
</evidence>
<dbReference type="Pfam" id="PF22938">
    <property type="entry name" value="Integrase_p58_C"/>
    <property type="match status" value="1"/>
</dbReference>
<dbReference type="InterPro" id="IPR021109">
    <property type="entry name" value="Peptidase_aspartic_dom_sf"/>
</dbReference>
<protein>
    <recommendedName>
        <fullName evidence="3">Integrase p58-like C-terminal domain-containing protein</fullName>
    </recommendedName>
</protein>
<organism evidence="4 5">
    <name type="scientific">Exocentrus adspersus</name>
    <dbReference type="NCBI Taxonomy" id="1586481"/>
    <lineage>
        <taxon>Eukaryota</taxon>
        <taxon>Metazoa</taxon>
        <taxon>Ecdysozoa</taxon>
        <taxon>Arthropoda</taxon>
        <taxon>Hexapoda</taxon>
        <taxon>Insecta</taxon>
        <taxon>Pterygota</taxon>
        <taxon>Neoptera</taxon>
        <taxon>Endopterygota</taxon>
        <taxon>Coleoptera</taxon>
        <taxon>Polyphaga</taxon>
        <taxon>Cucujiformia</taxon>
        <taxon>Chrysomeloidea</taxon>
        <taxon>Cerambycidae</taxon>
        <taxon>Lamiinae</taxon>
        <taxon>Acanthocinini</taxon>
        <taxon>Exocentrus</taxon>
    </lineage>
</organism>
<gene>
    <name evidence="4" type="ORF">NQ315_004996</name>
</gene>
<name>A0AAV8V7T2_9CUCU</name>
<reference evidence="4 5" key="1">
    <citation type="journal article" date="2023" name="Insect Mol. Biol.">
        <title>Genome sequencing provides insights into the evolution of gene families encoding plant cell wall-degrading enzymes in longhorned beetles.</title>
        <authorList>
            <person name="Shin N.R."/>
            <person name="Okamura Y."/>
            <person name="Kirsch R."/>
            <person name="Pauchet Y."/>
        </authorList>
    </citation>
    <scope>NUCLEOTIDE SEQUENCE [LARGE SCALE GENOMIC DNA]</scope>
    <source>
        <strain evidence="4">EAD_L_NR</strain>
    </source>
</reference>
<evidence type="ECO:0000313" key="5">
    <source>
        <dbReference type="Proteomes" id="UP001159042"/>
    </source>
</evidence>
<dbReference type="SUPFAM" id="SSF50630">
    <property type="entry name" value="Acid proteases"/>
    <property type="match status" value="1"/>
</dbReference>
<feature type="coiled-coil region" evidence="1">
    <location>
        <begin position="233"/>
        <end position="260"/>
    </location>
</feature>
<dbReference type="EMBL" id="JANEYG010000327">
    <property type="protein sequence ID" value="KAJ8910260.1"/>
    <property type="molecule type" value="Genomic_DNA"/>
</dbReference>
<feature type="domain" description="Integrase p58-like C-terminal" evidence="3">
    <location>
        <begin position="1090"/>
        <end position="1123"/>
    </location>
</feature>
<dbReference type="InterPro" id="IPR054465">
    <property type="entry name" value="Integrase_p58-like_C"/>
</dbReference>
<dbReference type="Proteomes" id="UP001159042">
    <property type="component" value="Unassembled WGS sequence"/>
</dbReference>
<feature type="compositionally biased region" description="Basic and acidic residues" evidence="2">
    <location>
        <begin position="18"/>
        <end position="56"/>
    </location>
</feature>
<accession>A0AAV8V7T2</accession>
<comment type="caution">
    <text evidence="4">The sequence shown here is derived from an EMBL/GenBank/DDBJ whole genome shotgun (WGS) entry which is preliminary data.</text>
</comment>
<keyword evidence="1" id="KW-0175">Coiled coil</keyword>
<dbReference type="PANTHER" id="PTHR45823:SF1">
    <property type="entry name" value="T-SNARE COILED-COIL HOMOLOGY DOMAIN-CONTAINING PROTEIN"/>
    <property type="match status" value="1"/>
</dbReference>
<evidence type="ECO:0000256" key="2">
    <source>
        <dbReference type="SAM" id="MobiDB-lite"/>
    </source>
</evidence>
<dbReference type="PANTHER" id="PTHR45823">
    <property type="entry name" value="T-SNARE COILED-COIL HOMOLOGY DOMAIN-CONTAINING PROTEIN"/>
    <property type="match status" value="1"/>
</dbReference>
<dbReference type="Pfam" id="PF13650">
    <property type="entry name" value="Asp_protease_2"/>
    <property type="match status" value="1"/>
</dbReference>
<dbReference type="Gene3D" id="1.20.120.20">
    <property type="entry name" value="Apolipoprotein"/>
    <property type="match status" value="1"/>
</dbReference>